<gene>
    <name evidence="2" type="ORF">CRG98_044858</name>
</gene>
<evidence type="ECO:0000313" key="3">
    <source>
        <dbReference type="Proteomes" id="UP000233551"/>
    </source>
</evidence>
<dbReference type="Proteomes" id="UP000233551">
    <property type="component" value="Unassembled WGS sequence"/>
</dbReference>
<evidence type="ECO:0000256" key="1">
    <source>
        <dbReference type="SAM" id="MobiDB-lite"/>
    </source>
</evidence>
<comment type="caution">
    <text evidence="2">The sequence shown here is derived from an EMBL/GenBank/DDBJ whole genome shotgun (WGS) entry which is preliminary data.</text>
</comment>
<evidence type="ECO:0000313" key="2">
    <source>
        <dbReference type="EMBL" id="PKI34752.1"/>
    </source>
</evidence>
<dbReference type="AlphaFoldDB" id="A0A2I0HST8"/>
<name>A0A2I0HST8_PUNGR</name>
<keyword evidence="3" id="KW-1185">Reference proteome</keyword>
<organism evidence="2 3">
    <name type="scientific">Punica granatum</name>
    <name type="common">Pomegranate</name>
    <dbReference type="NCBI Taxonomy" id="22663"/>
    <lineage>
        <taxon>Eukaryota</taxon>
        <taxon>Viridiplantae</taxon>
        <taxon>Streptophyta</taxon>
        <taxon>Embryophyta</taxon>
        <taxon>Tracheophyta</taxon>
        <taxon>Spermatophyta</taxon>
        <taxon>Magnoliopsida</taxon>
        <taxon>eudicotyledons</taxon>
        <taxon>Gunneridae</taxon>
        <taxon>Pentapetalae</taxon>
        <taxon>rosids</taxon>
        <taxon>malvids</taxon>
        <taxon>Myrtales</taxon>
        <taxon>Lythraceae</taxon>
        <taxon>Punica</taxon>
    </lineage>
</organism>
<protein>
    <submittedName>
        <fullName evidence="2">Uncharacterized protein</fullName>
    </submittedName>
</protein>
<dbReference type="EMBL" id="PGOL01005719">
    <property type="protein sequence ID" value="PKI34752.1"/>
    <property type="molecule type" value="Genomic_DNA"/>
</dbReference>
<feature type="region of interest" description="Disordered" evidence="1">
    <location>
        <begin position="41"/>
        <end position="68"/>
    </location>
</feature>
<reference evidence="2 3" key="1">
    <citation type="submission" date="2017-11" db="EMBL/GenBank/DDBJ databases">
        <title>De-novo sequencing of pomegranate (Punica granatum L.) genome.</title>
        <authorList>
            <person name="Akparov Z."/>
            <person name="Amiraslanov A."/>
            <person name="Hajiyeva S."/>
            <person name="Abbasov M."/>
            <person name="Kaur K."/>
            <person name="Hamwieh A."/>
            <person name="Solovyev V."/>
            <person name="Salamov A."/>
            <person name="Braich B."/>
            <person name="Kosarev P."/>
            <person name="Mahmoud A."/>
            <person name="Hajiyev E."/>
            <person name="Babayeva S."/>
            <person name="Izzatullayeva V."/>
            <person name="Mammadov A."/>
            <person name="Mammadov A."/>
            <person name="Sharifova S."/>
            <person name="Ojaghi J."/>
            <person name="Eynullazada K."/>
            <person name="Bayramov B."/>
            <person name="Abdulazimova A."/>
            <person name="Shahmuradov I."/>
        </authorList>
    </citation>
    <scope>NUCLEOTIDE SEQUENCE [LARGE SCALE GENOMIC DNA]</scope>
    <source>
        <strain evidence="3">cv. AG2017</strain>
        <tissue evidence="2">Leaf</tissue>
    </source>
</reference>
<proteinExistence type="predicted"/>
<accession>A0A2I0HST8</accession>
<sequence>MPLKPRNSVTITSMLSLTFLALFFSGLLQFPSLSTPLPSFRNRPSSLAPIPRRTRSPTYSPHTRNGIPRFCEGSAETGAICRR</sequence>